<dbReference type="InterPro" id="IPR002575">
    <property type="entry name" value="Aminoglycoside_PTrfase"/>
</dbReference>
<keyword evidence="5" id="KW-0808">Transferase</keyword>
<dbReference type="InterPro" id="IPR011055">
    <property type="entry name" value="Dup_hybrid_motif"/>
</dbReference>
<dbReference type="EMBL" id="JAQGLA010000001">
    <property type="protein sequence ID" value="MDA3623941.1"/>
    <property type="molecule type" value="Genomic_DNA"/>
</dbReference>
<protein>
    <submittedName>
        <fullName evidence="5">Aminotransferase class III-fold pyridoxal phosphate-dependent enzyme</fullName>
    </submittedName>
</protein>
<proteinExistence type="inferred from homology"/>
<dbReference type="InterPro" id="IPR015421">
    <property type="entry name" value="PyrdxlP-dep_Trfase_major"/>
</dbReference>
<comment type="similarity">
    <text evidence="1">Belongs to the class-III pyridoxal-phosphate-dependent aminotransferase family.</text>
</comment>
<dbReference type="InterPro" id="IPR016047">
    <property type="entry name" value="M23ase_b-sheet_dom"/>
</dbReference>
<organism evidence="5 6">
    <name type="scientific">Saccharopolyspora oryzae</name>
    <dbReference type="NCBI Taxonomy" id="2997343"/>
    <lineage>
        <taxon>Bacteria</taxon>
        <taxon>Bacillati</taxon>
        <taxon>Actinomycetota</taxon>
        <taxon>Actinomycetes</taxon>
        <taxon>Pseudonocardiales</taxon>
        <taxon>Pseudonocardiaceae</taxon>
        <taxon>Saccharopolyspora</taxon>
    </lineage>
</organism>
<evidence type="ECO:0000313" key="6">
    <source>
        <dbReference type="Proteomes" id="UP001210380"/>
    </source>
</evidence>
<dbReference type="InterPro" id="IPR011009">
    <property type="entry name" value="Kinase-like_dom_sf"/>
</dbReference>
<dbReference type="SUPFAM" id="SSF56112">
    <property type="entry name" value="Protein kinase-like (PK-like)"/>
    <property type="match status" value="1"/>
</dbReference>
<evidence type="ECO:0000259" key="4">
    <source>
        <dbReference type="Pfam" id="PF01636"/>
    </source>
</evidence>
<reference evidence="5 6" key="1">
    <citation type="submission" date="2022-11" db="EMBL/GenBank/DDBJ databases">
        <title>Draft genome sequence of Saccharopolyspora sp. WRP15-2 isolated from rhizosphere soils of wild rice in Thailand.</title>
        <authorList>
            <person name="Duangmal K."/>
            <person name="Kammanee S."/>
            <person name="Muangham S."/>
        </authorList>
    </citation>
    <scope>NUCLEOTIDE SEQUENCE [LARGE SCALE GENOMIC DNA]</scope>
    <source>
        <strain evidence="5 6">WRP15-2</strain>
    </source>
</reference>
<keyword evidence="2" id="KW-0663">Pyridoxal phosphate</keyword>
<dbReference type="InterPro" id="IPR015422">
    <property type="entry name" value="PyrdxlP-dep_Trfase_small"/>
</dbReference>
<feature type="domain" description="Aminoglycoside phosphotransferase" evidence="4">
    <location>
        <begin position="27"/>
        <end position="229"/>
    </location>
</feature>
<evidence type="ECO:0000256" key="1">
    <source>
        <dbReference type="ARBA" id="ARBA00008954"/>
    </source>
</evidence>
<evidence type="ECO:0000313" key="5">
    <source>
        <dbReference type="EMBL" id="MDA3623941.1"/>
    </source>
</evidence>
<evidence type="ECO:0000259" key="3">
    <source>
        <dbReference type="Pfam" id="PF01551"/>
    </source>
</evidence>
<dbReference type="CDD" id="cd12797">
    <property type="entry name" value="M23_peptidase"/>
    <property type="match status" value="1"/>
</dbReference>
<dbReference type="SUPFAM" id="SSF53383">
    <property type="entry name" value="PLP-dependent transferases"/>
    <property type="match status" value="1"/>
</dbReference>
<dbReference type="SUPFAM" id="SSF51261">
    <property type="entry name" value="Duplicated hybrid motif"/>
    <property type="match status" value="1"/>
</dbReference>
<dbReference type="Gene3D" id="3.90.1150.10">
    <property type="entry name" value="Aspartate Aminotransferase, domain 1"/>
    <property type="match status" value="1"/>
</dbReference>
<accession>A0ABT4URR0</accession>
<dbReference type="InterPro" id="IPR005814">
    <property type="entry name" value="Aminotrans_3"/>
</dbReference>
<dbReference type="RefSeq" id="WP_270946509.1">
    <property type="nucleotide sequence ID" value="NZ_JAQGLA010000001.1"/>
</dbReference>
<dbReference type="Gene3D" id="3.40.640.10">
    <property type="entry name" value="Type I PLP-dependent aspartate aminotransferase-like (Major domain)"/>
    <property type="match status" value="1"/>
</dbReference>
<dbReference type="Pfam" id="PF01551">
    <property type="entry name" value="Peptidase_M23"/>
    <property type="match status" value="1"/>
</dbReference>
<feature type="domain" description="M23ase beta-sheet core" evidence="3">
    <location>
        <begin position="418"/>
        <end position="515"/>
    </location>
</feature>
<dbReference type="PANTHER" id="PTHR45688">
    <property type="match status" value="1"/>
</dbReference>
<dbReference type="Pfam" id="PF01636">
    <property type="entry name" value="APH"/>
    <property type="match status" value="1"/>
</dbReference>
<dbReference type="GO" id="GO:0008483">
    <property type="term" value="F:transaminase activity"/>
    <property type="evidence" value="ECO:0007669"/>
    <property type="project" value="UniProtKB-KW"/>
</dbReference>
<dbReference type="Gene3D" id="2.70.70.10">
    <property type="entry name" value="Glucose Permease (Domain IIA)"/>
    <property type="match status" value="1"/>
</dbReference>
<comment type="caution">
    <text evidence="5">The sequence shown here is derived from an EMBL/GenBank/DDBJ whole genome shotgun (WGS) entry which is preliminary data.</text>
</comment>
<dbReference type="InterPro" id="IPR049704">
    <property type="entry name" value="Aminotrans_3_PPA_site"/>
</dbReference>
<dbReference type="Proteomes" id="UP001210380">
    <property type="component" value="Unassembled WGS sequence"/>
</dbReference>
<dbReference type="NCBIfam" id="NF004799">
    <property type="entry name" value="PRK06148.1"/>
    <property type="match status" value="1"/>
</dbReference>
<dbReference type="PANTHER" id="PTHR45688:SF13">
    <property type="entry name" value="ALANINE--GLYOXYLATE AMINOTRANSFERASE 2-LIKE"/>
    <property type="match status" value="1"/>
</dbReference>
<keyword evidence="5" id="KW-0032">Aminotransferase</keyword>
<sequence length="980" mass="104403">MEIRRRTPSAETLSAVAADLFGVAAEVTPLPGERHANARLDVGGRPRYLLKVYSADTAESDLALQNALLEWLSDAGTTTPSGTAVVDGESRTAHLLDWVDGREWSQAGPPEPARFAALGAAVARLDRALAGFEHPGLDRAYRWNPLQAKELLASLPLVDAADRPFADAALQRLGELLPELLELPQQAIHNDANENNVIVADDGSIAGIIDLGDVVRAPRVCGLAVAVAYAQLGVPDPVSAACQVVSGYHQESPLTEVELRLLPELVDARLAMSIINAAEQRAADPDNAYLSISQPAIRALISDLAAEPRPLLAARFRDACGYRAVAAERKVVTWLRSAACDPAPMLRTDLRTADVHCIDWTARGPAELQMQRGADQVAAAIDAQVRATGSAIALGRYREDRVVYRSEAFAGQGGRRSVHMAIDVFTAADEPVFAPLDGVVAAVDYRPAECDYGGVLLLEHRCGDGTPFWLLVGHLSQASTTGLRPGDAVRRGERIGWTGSAPENGGWPPHIHVQLFTTLLGRSTDLPGAVRPDEVDVWESISPNPNLVLRAPEPTAVDPVRSAADIAARRRTNLSTALSLSYAEPLHIVAGEGAELIDADGRRYLDLVNNVCHVGHCHPRVVEALSAQAAVLNTNTRYLHAGITEYARRLAATFPDPLNVVLLTNSGSEANDLALRLARTATGREHALVLDWAYHGNLSSLIEISPYKFNRAGGTGPGERVRICPVPDPYRGEFGGDGPRYAAEVAVQCAELPPAAFIHESIPGCAGQLELADGYLEAAYAAVREAGGLCIADEVQCGFGRVGTHMWAFEAHGVVPDVVTLGKPIGNGHPIGAVVTTPQVARRFVTGMEYFNTFAGNPVSCAVGLAVLDAVEDERLMANAATVGAHFKDGLTALAERHEVIGDVRGRGLFLGVELVSDRRSKEPDAATARRVVEAAKREGVLLSTDGPADNVLKIKPPVVLTADQADRAVSVLDRALREG</sequence>
<dbReference type="Gene3D" id="3.90.1200.10">
    <property type="match status" value="1"/>
</dbReference>
<dbReference type="CDD" id="cd00610">
    <property type="entry name" value="OAT_like"/>
    <property type="match status" value="1"/>
</dbReference>
<dbReference type="Pfam" id="PF00202">
    <property type="entry name" value="Aminotran_3"/>
    <property type="match status" value="1"/>
</dbReference>
<evidence type="ECO:0000256" key="2">
    <source>
        <dbReference type="ARBA" id="ARBA00022898"/>
    </source>
</evidence>
<gene>
    <name evidence="5" type="ORF">OU415_00755</name>
</gene>
<keyword evidence="6" id="KW-1185">Reference proteome</keyword>
<dbReference type="InterPro" id="IPR015424">
    <property type="entry name" value="PyrdxlP-dep_Trfase"/>
</dbReference>
<dbReference type="PROSITE" id="PS00600">
    <property type="entry name" value="AA_TRANSFER_CLASS_3"/>
    <property type="match status" value="1"/>
</dbReference>
<name>A0ABT4URR0_9PSEU</name>